<sequence length="51" mass="5246">MHHADLGWAMLCNGAIVLDSAVRAAPVIAITSRKRRPAAAQPAVTAQPVAA</sequence>
<organism evidence="1 2">
    <name type="scientific">Paractinoplanes deccanensis</name>
    <dbReference type="NCBI Taxonomy" id="113561"/>
    <lineage>
        <taxon>Bacteria</taxon>
        <taxon>Bacillati</taxon>
        <taxon>Actinomycetota</taxon>
        <taxon>Actinomycetes</taxon>
        <taxon>Micromonosporales</taxon>
        <taxon>Micromonosporaceae</taxon>
        <taxon>Paractinoplanes</taxon>
    </lineage>
</organism>
<dbReference type="Pfam" id="PF19462">
    <property type="entry name" value="DUF5999"/>
    <property type="match status" value="1"/>
</dbReference>
<reference evidence="1 2" key="1">
    <citation type="submission" date="2021-01" db="EMBL/GenBank/DDBJ databases">
        <title>Whole genome shotgun sequence of Actinoplanes deccanensis NBRC 13994.</title>
        <authorList>
            <person name="Komaki H."/>
            <person name="Tamura T."/>
        </authorList>
    </citation>
    <scope>NUCLEOTIDE SEQUENCE [LARGE SCALE GENOMIC DNA]</scope>
    <source>
        <strain evidence="1 2">NBRC 13994</strain>
    </source>
</reference>
<evidence type="ECO:0000313" key="1">
    <source>
        <dbReference type="EMBL" id="GID79601.1"/>
    </source>
</evidence>
<gene>
    <name evidence="1" type="ORF">Ade02nite_82420</name>
</gene>
<protein>
    <submittedName>
        <fullName evidence="1">Uncharacterized protein</fullName>
    </submittedName>
</protein>
<dbReference type="Proteomes" id="UP000609879">
    <property type="component" value="Unassembled WGS sequence"/>
</dbReference>
<evidence type="ECO:0000313" key="2">
    <source>
        <dbReference type="Proteomes" id="UP000609879"/>
    </source>
</evidence>
<dbReference type="EMBL" id="BOMI01000174">
    <property type="protein sequence ID" value="GID79601.1"/>
    <property type="molecule type" value="Genomic_DNA"/>
</dbReference>
<dbReference type="InterPro" id="IPR046041">
    <property type="entry name" value="DUF5999"/>
</dbReference>
<accession>A0ABQ3YHX4</accession>
<name>A0ABQ3YHX4_9ACTN</name>
<keyword evidence="2" id="KW-1185">Reference proteome</keyword>
<proteinExistence type="predicted"/>
<comment type="caution">
    <text evidence="1">The sequence shown here is derived from an EMBL/GenBank/DDBJ whole genome shotgun (WGS) entry which is preliminary data.</text>
</comment>